<sequence length="72" mass="8853">VSAEKEIENGRKVFQLFAARLFEQRVINAYREKMAHDLQRDLINELEAEEKRLQAKDKRKQKRKQREREKKR</sequence>
<evidence type="ECO:0000313" key="3">
    <source>
        <dbReference type="Proteomes" id="UP000242474"/>
    </source>
</evidence>
<feature type="non-terminal residue" evidence="2">
    <location>
        <position position="72"/>
    </location>
</feature>
<accession>A0A2G5BGL2</accession>
<dbReference type="OrthoDB" id="21629at2759"/>
<reference evidence="2 3" key="1">
    <citation type="journal article" date="2015" name="Genome Biol. Evol.">
        <title>Phylogenomic analyses indicate that early fungi evolved digesting cell walls of algal ancestors of land plants.</title>
        <authorList>
            <person name="Chang Y."/>
            <person name="Wang S."/>
            <person name="Sekimoto S."/>
            <person name="Aerts A.L."/>
            <person name="Choi C."/>
            <person name="Clum A."/>
            <person name="LaButti K.M."/>
            <person name="Lindquist E.A."/>
            <person name="Yee Ngan C."/>
            <person name="Ohm R.A."/>
            <person name="Salamov A.A."/>
            <person name="Grigoriev I.V."/>
            <person name="Spatafora J.W."/>
            <person name="Berbee M.L."/>
        </authorList>
    </citation>
    <scope>NUCLEOTIDE SEQUENCE [LARGE SCALE GENOMIC DNA]</scope>
    <source>
        <strain evidence="2 3">NRRL 1564</strain>
    </source>
</reference>
<protein>
    <submittedName>
        <fullName evidence="2">Uncharacterized protein</fullName>
    </submittedName>
</protein>
<evidence type="ECO:0000313" key="2">
    <source>
        <dbReference type="EMBL" id="PIA17847.1"/>
    </source>
</evidence>
<dbReference type="STRING" id="763665.A0A2G5BGL2"/>
<feature type="region of interest" description="Disordered" evidence="1">
    <location>
        <begin position="53"/>
        <end position="72"/>
    </location>
</feature>
<dbReference type="AlphaFoldDB" id="A0A2G5BGL2"/>
<name>A0A2G5BGL2_COERN</name>
<feature type="compositionally biased region" description="Basic residues" evidence="1">
    <location>
        <begin position="57"/>
        <end position="72"/>
    </location>
</feature>
<evidence type="ECO:0000256" key="1">
    <source>
        <dbReference type="SAM" id="MobiDB-lite"/>
    </source>
</evidence>
<gene>
    <name evidence="2" type="ORF">COEREDRAFT_30407</name>
</gene>
<organism evidence="2 3">
    <name type="scientific">Coemansia reversa (strain ATCC 12441 / NRRL 1564)</name>
    <dbReference type="NCBI Taxonomy" id="763665"/>
    <lineage>
        <taxon>Eukaryota</taxon>
        <taxon>Fungi</taxon>
        <taxon>Fungi incertae sedis</taxon>
        <taxon>Zoopagomycota</taxon>
        <taxon>Kickxellomycotina</taxon>
        <taxon>Kickxellomycetes</taxon>
        <taxon>Kickxellales</taxon>
        <taxon>Kickxellaceae</taxon>
        <taxon>Coemansia</taxon>
    </lineage>
</organism>
<dbReference type="Proteomes" id="UP000242474">
    <property type="component" value="Unassembled WGS sequence"/>
</dbReference>
<feature type="non-terminal residue" evidence="2">
    <location>
        <position position="1"/>
    </location>
</feature>
<keyword evidence="3" id="KW-1185">Reference proteome</keyword>
<proteinExistence type="predicted"/>
<dbReference type="EMBL" id="KZ303492">
    <property type="protein sequence ID" value="PIA17847.1"/>
    <property type="molecule type" value="Genomic_DNA"/>
</dbReference>